<dbReference type="Proteomes" id="UP000277921">
    <property type="component" value="Unassembled WGS sequence"/>
</dbReference>
<proteinExistence type="predicted"/>
<protein>
    <submittedName>
        <fullName evidence="1">Uncharacterized protein</fullName>
    </submittedName>
</protein>
<dbReference type="EMBL" id="QTQV01000039">
    <property type="protein sequence ID" value="RQT04343.1"/>
    <property type="molecule type" value="Genomic_DNA"/>
</dbReference>
<comment type="caution">
    <text evidence="1">The sequence shown here is derived from an EMBL/GenBank/DDBJ whole genome shotgun (WGS) entry which is preliminary data.</text>
</comment>
<sequence>MDEDRICIEQCDELYGATLRWLLFKDKRYKDHAAAYHEQWTCWENFREFYVSEKRALALVAYGDPEKRVRRIARMFLWQQLQMALAPHPEGSEEEKKGVQRVKNLIDDALESNNDDVMAGFREHYPDLLDDMLRNNSPKANPLAKLFGGA</sequence>
<dbReference type="AlphaFoldDB" id="A0A3N8QEJ4"/>
<accession>A0A3N8QEJ4</accession>
<organism evidence="1 2">
    <name type="scientific">Burkholderia contaminans</name>
    <dbReference type="NCBI Taxonomy" id="488447"/>
    <lineage>
        <taxon>Bacteria</taxon>
        <taxon>Pseudomonadati</taxon>
        <taxon>Pseudomonadota</taxon>
        <taxon>Betaproteobacteria</taxon>
        <taxon>Burkholderiales</taxon>
        <taxon>Burkholderiaceae</taxon>
        <taxon>Burkholderia</taxon>
        <taxon>Burkholderia cepacia complex</taxon>
    </lineage>
</organism>
<evidence type="ECO:0000313" key="2">
    <source>
        <dbReference type="Proteomes" id="UP000277921"/>
    </source>
</evidence>
<reference evidence="1 2" key="1">
    <citation type="submission" date="2018-08" db="EMBL/GenBank/DDBJ databases">
        <title>Comparative analysis of Burkholderia isolates from Puerto Rico.</title>
        <authorList>
            <person name="Hall C."/>
            <person name="Sahl J."/>
            <person name="Wagner D."/>
        </authorList>
    </citation>
    <scope>NUCLEOTIDE SEQUENCE [LARGE SCALE GENOMIC DNA]</scope>
    <source>
        <strain evidence="1 2">Bp9025</strain>
    </source>
</reference>
<name>A0A3N8QEJ4_9BURK</name>
<evidence type="ECO:0000313" key="1">
    <source>
        <dbReference type="EMBL" id="RQT04343.1"/>
    </source>
</evidence>
<dbReference type="RefSeq" id="WP_124585472.1">
    <property type="nucleotide sequence ID" value="NZ_QTQV01000039.1"/>
</dbReference>
<gene>
    <name evidence="1" type="ORF">DF051_36905</name>
</gene>